<keyword evidence="3" id="KW-0547">Nucleotide-binding</keyword>
<protein>
    <submittedName>
        <fullName evidence="3">ATP-binding protein</fullName>
    </submittedName>
</protein>
<feature type="compositionally biased region" description="Pro residues" evidence="1">
    <location>
        <begin position="39"/>
        <end position="49"/>
    </location>
</feature>
<feature type="transmembrane region" description="Helical" evidence="2">
    <location>
        <begin position="115"/>
        <end position="137"/>
    </location>
</feature>
<organism evidence="3 4">
    <name type="scientific">Streptomyces bathyalis</name>
    <dbReference type="NCBI Taxonomy" id="2710756"/>
    <lineage>
        <taxon>Bacteria</taxon>
        <taxon>Bacillati</taxon>
        <taxon>Actinomycetota</taxon>
        <taxon>Actinomycetes</taxon>
        <taxon>Kitasatosporales</taxon>
        <taxon>Streptomycetaceae</taxon>
        <taxon>Streptomyces</taxon>
    </lineage>
</organism>
<dbReference type="KEGG" id="sbat:G4Z16_07630"/>
<sequence>MDMDSPHQGQGADSAHGSQTDPGTGLPRQGSGQDRRAAGPPPTEQAPPRPRSRPRTHGQEPRAAAPPKPAHAPGPGARLADWLRVPRPEAEPGIWRYGYRPLPPQDRDRTPTRQLLGGALVSFLIAWLVWSLLYNGYLGDYWLWPMLALTPESWRSAGGEQMIFVWLTYIYYGLVIAALAVVFGRLGHWPELARRAWARLSGGSAGAGPAGSERRGATDPASPVPAPPPQSDPVEWPELRGHGAARAADLLAAEVRDGRMNDVDHARIRRAWESVRARPGRLSAFVETVEAKGAAACAHPSGRRDLPHGRAARHDLSVGQVRIGTAADNERNPFQYRGAGMALEPALLGTSALAVGPPGSGKTTRLARPVAESLCLQALAGQAAVVAVTANGDRLAPDEAFDVVVRVGNPGSSHDLDLYGGTDDPDEAAGMLAEALVGDLTDSLPGGDSRRAATALAQLIGPFRAAHGRFPAVPELRELLDGSTSAVDALRTALDEADLPSQLRELDAYGRQSGRPGDAPALLAERIALLDRPAFSGFFVPEGADGPAGAAGGEGAGASPRPFSLRALEKPLRVRIDLPERGHAEASRILARLVLAQFTECASAREDQSLFAGLVLDDAAQTVTPQSLRGLQRVRSAHGGVLLTLRALDEVPAHLRGPLLGAVGCRMVCAGVTPWDAEHFAEVWGTEWVETRDVTNRQLVSDEPLTKVMHAVRRLATGRHVTAESVTVRTVQRERWSASDLANDLPPGHAVLSLTTVRGERTPPILAELGE</sequence>
<dbReference type="Proteomes" id="UP000595046">
    <property type="component" value="Chromosome"/>
</dbReference>
<reference evidence="4" key="1">
    <citation type="submission" date="2020-02" db="EMBL/GenBank/DDBJ databases">
        <title>Streptomyces sp. ASO4wet.</title>
        <authorList>
            <person name="Risdian C."/>
            <person name="Landwehr W."/>
            <person name="Schupp P."/>
            <person name="Wink J."/>
        </authorList>
    </citation>
    <scope>NUCLEOTIDE SEQUENCE [LARGE SCALE GENOMIC DNA]</scope>
    <source>
        <strain evidence="4">ASO4wet</strain>
    </source>
</reference>
<dbReference type="EMBL" id="CP048882">
    <property type="protein sequence ID" value="QPP06292.1"/>
    <property type="molecule type" value="Genomic_DNA"/>
</dbReference>
<dbReference type="Gene3D" id="3.40.50.300">
    <property type="entry name" value="P-loop containing nucleotide triphosphate hydrolases"/>
    <property type="match status" value="1"/>
</dbReference>
<dbReference type="SUPFAM" id="SSF52540">
    <property type="entry name" value="P-loop containing nucleoside triphosphate hydrolases"/>
    <property type="match status" value="1"/>
</dbReference>
<gene>
    <name evidence="3" type="ORF">G4Z16_07630</name>
</gene>
<evidence type="ECO:0000256" key="2">
    <source>
        <dbReference type="SAM" id="Phobius"/>
    </source>
</evidence>
<feature type="region of interest" description="Disordered" evidence="1">
    <location>
        <begin position="204"/>
        <end position="237"/>
    </location>
</feature>
<dbReference type="AlphaFoldDB" id="A0A7T1T4K3"/>
<dbReference type="GO" id="GO:0005524">
    <property type="term" value="F:ATP binding"/>
    <property type="evidence" value="ECO:0007669"/>
    <property type="project" value="UniProtKB-KW"/>
</dbReference>
<accession>A0A7T1T4K3</accession>
<keyword evidence="2" id="KW-0812">Transmembrane</keyword>
<keyword evidence="3" id="KW-0067">ATP-binding</keyword>
<name>A0A7T1T4K3_9ACTN</name>
<evidence type="ECO:0000313" key="3">
    <source>
        <dbReference type="EMBL" id="QPP06292.1"/>
    </source>
</evidence>
<feature type="compositionally biased region" description="Pro residues" evidence="1">
    <location>
        <begin position="222"/>
        <end position="231"/>
    </location>
</feature>
<dbReference type="InterPro" id="IPR027417">
    <property type="entry name" value="P-loop_NTPase"/>
</dbReference>
<feature type="region of interest" description="Disordered" evidence="1">
    <location>
        <begin position="1"/>
        <end position="83"/>
    </location>
</feature>
<dbReference type="RefSeq" id="WP_197349999.1">
    <property type="nucleotide sequence ID" value="NZ_CP048882.1"/>
</dbReference>
<evidence type="ECO:0000256" key="1">
    <source>
        <dbReference type="SAM" id="MobiDB-lite"/>
    </source>
</evidence>
<keyword evidence="4" id="KW-1185">Reference proteome</keyword>
<feature type="transmembrane region" description="Helical" evidence="2">
    <location>
        <begin position="163"/>
        <end position="186"/>
    </location>
</feature>
<evidence type="ECO:0000313" key="4">
    <source>
        <dbReference type="Proteomes" id="UP000595046"/>
    </source>
</evidence>
<keyword evidence="2" id="KW-1133">Transmembrane helix</keyword>
<proteinExistence type="predicted"/>
<keyword evidence="2" id="KW-0472">Membrane</keyword>